<organism evidence="3 4">
    <name type="scientific">Pseudoneurospora amorphoporcata</name>
    <dbReference type="NCBI Taxonomy" id="241081"/>
    <lineage>
        <taxon>Eukaryota</taxon>
        <taxon>Fungi</taxon>
        <taxon>Dikarya</taxon>
        <taxon>Ascomycota</taxon>
        <taxon>Pezizomycotina</taxon>
        <taxon>Sordariomycetes</taxon>
        <taxon>Sordariomycetidae</taxon>
        <taxon>Sordariales</taxon>
        <taxon>Sordariaceae</taxon>
        <taxon>Pseudoneurospora</taxon>
    </lineage>
</organism>
<feature type="region of interest" description="Disordered" evidence="1">
    <location>
        <begin position="892"/>
        <end position="924"/>
    </location>
</feature>
<keyword evidence="2" id="KW-0812">Transmembrane</keyword>
<protein>
    <submittedName>
        <fullName evidence="3">Uncharacterized protein</fullName>
    </submittedName>
</protein>
<reference evidence="3" key="2">
    <citation type="submission" date="2023-06" db="EMBL/GenBank/DDBJ databases">
        <authorList>
            <consortium name="Lawrence Berkeley National Laboratory"/>
            <person name="Mondo S.J."/>
            <person name="Hensen N."/>
            <person name="Bonometti L."/>
            <person name="Westerberg I."/>
            <person name="Brannstrom I.O."/>
            <person name="Guillou S."/>
            <person name="Cros-Aarteil S."/>
            <person name="Calhoun S."/>
            <person name="Haridas S."/>
            <person name="Kuo A."/>
            <person name="Pangilinan J."/>
            <person name="Riley R."/>
            <person name="Labutti K."/>
            <person name="Andreopoulos B."/>
            <person name="Lipzen A."/>
            <person name="Chen C."/>
            <person name="Yanf M."/>
            <person name="Daum C."/>
            <person name="Ng V."/>
            <person name="Clum A."/>
            <person name="Steindorff A."/>
            <person name="Ohm R."/>
            <person name="Martin F."/>
            <person name="Silar P."/>
            <person name="Natvig D."/>
            <person name="Lalanne C."/>
            <person name="Gautier V."/>
            <person name="Ament-Velasquez S.L."/>
            <person name="Kruys A."/>
            <person name="Hutchinson M.I."/>
            <person name="Powell A.J."/>
            <person name="Barry K."/>
            <person name="Miller A.N."/>
            <person name="Grigoriev I.V."/>
            <person name="Debuchy R."/>
            <person name="Gladieux P."/>
            <person name="Thoren M.H."/>
            <person name="Johannesson H."/>
        </authorList>
    </citation>
    <scope>NUCLEOTIDE SEQUENCE</scope>
    <source>
        <strain evidence="3">CBS 626.80</strain>
    </source>
</reference>
<gene>
    <name evidence="3" type="ORF">QBC32DRAFT_246978</name>
</gene>
<name>A0AAN6NLI9_9PEZI</name>
<keyword evidence="2" id="KW-1133">Transmembrane helix</keyword>
<feature type="transmembrane region" description="Helical" evidence="2">
    <location>
        <begin position="110"/>
        <end position="134"/>
    </location>
</feature>
<evidence type="ECO:0000256" key="2">
    <source>
        <dbReference type="SAM" id="Phobius"/>
    </source>
</evidence>
<feature type="region of interest" description="Disordered" evidence="1">
    <location>
        <begin position="454"/>
        <end position="524"/>
    </location>
</feature>
<sequence length="1031" mass="114092">MPKIQPAQDESLLGTVFSNLIRARNFVICQTATVVDTTCQYVTSPEYRRRTHDNVRRFHNERPLLTIFLAIQVALASIPLLLFLGYVLSTALVGFGCALVFLLFWTSIGLFFFGCALLVTGSIGAFMFISFIVFQRAVQLLNALTSTLSQGARPSQKQEERQEPLPKAEKILRIVDVKQEDWQNGTQEDKVNGDKELVSSSTSNKLSDIVKAAKVEANPHVWWTIPLLMHNKTRRFSPWAAVAISCAEDLIRFPYRSQGVTPFSFLFPILFSVLPETPDEILEQLDSFRDLAIKYGEDFHHALNIYDGHGASTEPFTSLEHANIYAERRKLMVLVSDLEHLIYGDEMPKNQDAHQHAAIPETDNEAVSETITSTPRDREILTTDQVLQLLDHGKTGPLKHEGWIGWRRKPHNLQTDGHQFVWIDLKNLAVSRVESPSNLERAKTRKKAIRRRLNAYLFSQPTTPRRSTNETSPFETVDLNDLREEPARPSTEASTSQSQDEGNQKDDSTSEITEKPIPKPYLTMGDALAAVQAELRAEEEERESDYEKLCETADRVRDTAAIFRLKTEDPNGPYSSIPLDDVMVRVVTIQAFDQVLATTFQEGALKGWLDRVKKLTKAVQRRKEWLEEMKTMEAYKDRIEDCENLLDLMEHHVEFDKAFARRAAAAGKAKSNAEEGPEGKGKGKVKGPAPAPAQDHNDIAAAAWRKHGLYLLMWTENAKEKYLASKAAASAGGLGTGADEVPAEGSSSKSAPALAGPSQSPDRGDERAAVQDSSTLISAAGKTPKVGEWILIERLRVIAQARGIEENEGDQSASFARLRALANENGIGMTFLKGFETLSKDARRTVLSAHARAFASFQLCLSDFESGLKAPTTAVWRDGELTLVRMIADGEGSSSSALVEPGPSQSPPDCGEERAGGEDTSTLISGTEDSIDEMRTIAQEMGIEKTFEKGLEGAEEEWHLIDRLRLRAQEMGIGEAFEGGLQKYFKGDPDLVGLIAMEVAAAQMEPGFAPPELMAAVRERELAAARLIAAA</sequence>
<feature type="transmembrane region" description="Helical" evidence="2">
    <location>
        <begin position="64"/>
        <end position="82"/>
    </location>
</feature>
<keyword evidence="4" id="KW-1185">Reference proteome</keyword>
<dbReference type="Pfam" id="PF16015">
    <property type="entry name" value="Promethin"/>
    <property type="match status" value="1"/>
</dbReference>
<dbReference type="AlphaFoldDB" id="A0AAN6NLI9"/>
<proteinExistence type="predicted"/>
<evidence type="ECO:0000256" key="1">
    <source>
        <dbReference type="SAM" id="MobiDB-lite"/>
    </source>
</evidence>
<feature type="transmembrane region" description="Helical" evidence="2">
    <location>
        <begin position="88"/>
        <end position="105"/>
    </location>
</feature>
<comment type="caution">
    <text evidence="3">The sequence shown here is derived from an EMBL/GenBank/DDBJ whole genome shotgun (WGS) entry which is preliminary data.</text>
</comment>
<accession>A0AAN6NLI9</accession>
<dbReference type="EMBL" id="MU859309">
    <property type="protein sequence ID" value="KAK3947820.1"/>
    <property type="molecule type" value="Genomic_DNA"/>
</dbReference>
<evidence type="ECO:0000313" key="3">
    <source>
        <dbReference type="EMBL" id="KAK3947820.1"/>
    </source>
</evidence>
<feature type="compositionally biased region" description="Polar residues" evidence="1">
    <location>
        <begin position="491"/>
        <end position="501"/>
    </location>
</feature>
<feature type="compositionally biased region" description="Polar residues" evidence="1">
    <location>
        <begin position="457"/>
        <end position="474"/>
    </location>
</feature>
<keyword evidence="2" id="KW-0472">Membrane</keyword>
<reference evidence="3" key="1">
    <citation type="journal article" date="2023" name="Mol. Phylogenet. Evol.">
        <title>Genome-scale phylogeny and comparative genomics of the fungal order Sordariales.</title>
        <authorList>
            <person name="Hensen N."/>
            <person name="Bonometti L."/>
            <person name="Westerberg I."/>
            <person name="Brannstrom I.O."/>
            <person name="Guillou S."/>
            <person name="Cros-Aarteil S."/>
            <person name="Calhoun S."/>
            <person name="Haridas S."/>
            <person name="Kuo A."/>
            <person name="Mondo S."/>
            <person name="Pangilinan J."/>
            <person name="Riley R."/>
            <person name="LaButti K."/>
            <person name="Andreopoulos B."/>
            <person name="Lipzen A."/>
            <person name="Chen C."/>
            <person name="Yan M."/>
            <person name="Daum C."/>
            <person name="Ng V."/>
            <person name="Clum A."/>
            <person name="Steindorff A."/>
            <person name="Ohm R.A."/>
            <person name="Martin F."/>
            <person name="Silar P."/>
            <person name="Natvig D.O."/>
            <person name="Lalanne C."/>
            <person name="Gautier V."/>
            <person name="Ament-Velasquez S.L."/>
            <person name="Kruys A."/>
            <person name="Hutchinson M.I."/>
            <person name="Powell A.J."/>
            <person name="Barry K."/>
            <person name="Miller A.N."/>
            <person name="Grigoriev I.V."/>
            <person name="Debuchy R."/>
            <person name="Gladieux P."/>
            <person name="Hiltunen Thoren M."/>
            <person name="Johannesson H."/>
        </authorList>
    </citation>
    <scope>NUCLEOTIDE SEQUENCE</scope>
    <source>
        <strain evidence="3">CBS 626.80</strain>
    </source>
</reference>
<feature type="region of interest" description="Disordered" evidence="1">
    <location>
        <begin position="733"/>
        <end position="776"/>
    </location>
</feature>
<evidence type="ECO:0000313" key="4">
    <source>
        <dbReference type="Proteomes" id="UP001303222"/>
    </source>
</evidence>
<feature type="compositionally biased region" description="Basic and acidic residues" evidence="1">
    <location>
        <begin position="502"/>
        <end position="517"/>
    </location>
</feature>
<feature type="region of interest" description="Disordered" evidence="1">
    <location>
        <begin position="667"/>
        <end position="694"/>
    </location>
</feature>
<dbReference type="Proteomes" id="UP001303222">
    <property type="component" value="Unassembled WGS sequence"/>
</dbReference>
<feature type="compositionally biased region" description="Basic and acidic residues" evidence="1">
    <location>
        <begin position="671"/>
        <end position="681"/>
    </location>
</feature>
<feature type="non-terminal residue" evidence="3">
    <location>
        <position position="1031"/>
    </location>
</feature>